<evidence type="ECO:0000313" key="8">
    <source>
        <dbReference type="EMBL" id="OPF14953.1"/>
    </source>
</evidence>
<dbReference type="GO" id="GO:0016998">
    <property type="term" value="P:cell wall macromolecule catabolic process"/>
    <property type="evidence" value="ECO:0007669"/>
    <property type="project" value="InterPro"/>
</dbReference>
<evidence type="ECO:0000256" key="5">
    <source>
        <dbReference type="ARBA" id="ARBA00023200"/>
    </source>
</evidence>
<evidence type="ECO:0000313" key="9">
    <source>
        <dbReference type="Proteomes" id="UP000189835"/>
    </source>
</evidence>
<evidence type="ECO:0000256" key="1">
    <source>
        <dbReference type="ARBA" id="ARBA00000632"/>
    </source>
</evidence>
<reference evidence="8 9" key="1">
    <citation type="submission" date="2017-02" db="EMBL/GenBank/DDBJ databases">
        <title>Genome sequence of Microcystis aeruginosa KW.</title>
        <authorList>
            <person name="Oh H.-M."/>
            <person name="Ahn C.-Y."/>
            <person name="Jeong H."/>
            <person name="Srivastava A."/>
            <person name="Lee H.-G."/>
            <person name="Kang S.-R."/>
        </authorList>
    </citation>
    <scope>NUCLEOTIDE SEQUENCE [LARGE SCALE GENOMIC DNA]</scope>
    <source>
        <strain evidence="8 9">KW</strain>
    </source>
</reference>
<dbReference type="SUPFAM" id="SSF53955">
    <property type="entry name" value="Lysozyme-like"/>
    <property type="match status" value="1"/>
</dbReference>
<dbReference type="InterPro" id="IPR051018">
    <property type="entry name" value="Bacteriophage_GH24"/>
</dbReference>
<dbReference type="Proteomes" id="UP000189835">
    <property type="component" value="Unassembled WGS sequence"/>
</dbReference>
<dbReference type="InterPro" id="IPR023347">
    <property type="entry name" value="Lysozyme_dom_sf"/>
</dbReference>
<organism evidence="8 9">
    <name type="scientific">Microcystis aeruginosa KW</name>
    <dbReference type="NCBI Taxonomy" id="1960155"/>
    <lineage>
        <taxon>Bacteria</taxon>
        <taxon>Bacillati</taxon>
        <taxon>Cyanobacteriota</taxon>
        <taxon>Cyanophyceae</taxon>
        <taxon>Oscillatoriophycideae</taxon>
        <taxon>Chroococcales</taxon>
        <taxon>Microcystaceae</taxon>
        <taxon>Microcystis</taxon>
    </lineage>
</organism>
<dbReference type="InterPro" id="IPR033907">
    <property type="entry name" value="Endolysin_autolysin"/>
</dbReference>
<dbReference type="GO" id="GO:0042742">
    <property type="term" value="P:defense response to bacterium"/>
    <property type="evidence" value="ECO:0007669"/>
    <property type="project" value="UniProtKB-KW"/>
</dbReference>
<dbReference type="EC" id="3.2.1.17" evidence="7"/>
<dbReference type="Gene3D" id="1.10.530.40">
    <property type="match status" value="1"/>
</dbReference>
<proteinExistence type="inferred from homology"/>
<keyword evidence="2 7" id="KW-0929">Antimicrobial</keyword>
<name>A0A1V4BM01_MICAE</name>
<dbReference type="CDD" id="cd00737">
    <property type="entry name" value="lyz_endolysin_autolysin"/>
    <property type="match status" value="1"/>
</dbReference>
<comment type="caution">
    <text evidence="8">The sequence shown here is derived from an EMBL/GenBank/DDBJ whole genome shotgun (WGS) entry which is preliminary data.</text>
</comment>
<comment type="catalytic activity">
    <reaction evidence="1 7">
        <text>Hydrolysis of (1-&gt;4)-beta-linkages between N-acetylmuramic acid and N-acetyl-D-glucosamine residues in a peptidoglycan and between N-acetyl-D-glucosamine residues in chitodextrins.</text>
        <dbReference type="EC" id="3.2.1.17"/>
    </reaction>
</comment>
<dbReference type="PANTHER" id="PTHR38107">
    <property type="match status" value="1"/>
</dbReference>
<dbReference type="GO" id="GO:0003796">
    <property type="term" value="F:lysozyme activity"/>
    <property type="evidence" value="ECO:0007669"/>
    <property type="project" value="UniProtKB-EC"/>
</dbReference>
<sequence>MDINQEGLDLIKHFEGFRDKAYICPAGVLTIGYGTTGTRVKPGMVIDKKTAEQWLLEDVKKFEDGVERRVNVKLGSNQFSALVCFAYNVGLETNGFGGSTMLQKLNSSNYTGAAAEFDKWVKGGGRTLLGLVRRRNSEKALFLKPDGAIIKEANTIKPVQSNRLQITQPTYLKIKTCSHAQLEENKEKVAMPVGCEFPILTHAEEKGHIKVTFGDRDGDIKFAGRNTWYLWHEHFKFVQESSNGNGTNGTTHKSAKAETLAEQVAQACEKRRYPLREDEWNLVGISGLSPKSNRVGAYAKDTTPDKWNDSIGVIAKEDGDWEFKCLYLGTTEPGKSYTFNPIKGTNGVARLALGFHEDLWQFGLHKGYEALVQAGKARLVRDTNKNFQRDDKETLEQGNGVNLHTTKTTGWSGNARKDSIGHWSAGCNVIFDSQEFKELMALLKRSPQYKMNPRCCFDYRLLWHEWLQ</sequence>
<evidence type="ECO:0000256" key="2">
    <source>
        <dbReference type="ARBA" id="ARBA00022529"/>
    </source>
</evidence>
<evidence type="ECO:0000256" key="4">
    <source>
        <dbReference type="ARBA" id="ARBA00022801"/>
    </source>
</evidence>
<dbReference type="Pfam" id="PF00959">
    <property type="entry name" value="Phage_lysozyme"/>
    <property type="match status" value="1"/>
</dbReference>
<dbReference type="InterPro" id="IPR002196">
    <property type="entry name" value="Glyco_hydro_24"/>
</dbReference>
<dbReference type="InterPro" id="IPR034690">
    <property type="entry name" value="Endolysin_T4_type"/>
</dbReference>
<keyword evidence="5" id="KW-1035">Host cytoplasm</keyword>
<dbReference type="AlphaFoldDB" id="A0A1V4BM01"/>
<keyword evidence="6 7" id="KW-0326">Glycosidase</keyword>
<gene>
    <name evidence="8" type="ORF">B1L04_20420</name>
</gene>
<dbReference type="InterPro" id="IPR023346">
    <property type="entry name" value="Lysozyme-like_dom_sf"/>
</dbReference>
<dbReference type="EMBL" id="MVGR01000005">
    <property type="protein sequence ID" value="OPF14953.1"/>
    <property type="molecule type" value="Genomic_DNA"/>
</dbReference>
<keyword evidence="4 7" id="KW-0378">Hydrolase</keyword>
<comment type="similarity">
    <text evidence="7">Belongs to the glycosyl hydrolase 24 family.</text>
</comment>
<dbReference type="PANTHER" id="PTHR38107:SF3">
    <property type="entry name" value="LYSOZYME RRRD-RELATED"/>
    <property type="match status" value="1"/>
</dbReference>
<accession>A0A1V4BM01</accession>
<evidence type="ECO:0000256" key="3">
    <source>
        <dbReference type="ARBA" id="ARBA00022638"/>
    </source>
</evidence>
<protein>
    <recommendedName>
        <fullName evidence="7">Lysozyme</fullName>
        <ecNumber evidence="7">3.2.1.17</ecNumber>
    </recommendedName>
</protein>
<evidence type="ECO:0000256" key="7">
    <source>
        <dbReference type="RuleBase" id="RU003788"/>
    </source>
</evidence>
<dbReference type="GO" id="GO:0009253">
    <property type="term" value="P:peptidoglycan catabolic process"/>
    <property type="evidence" value="ECO:0007669"/>
    <property type="project" value="InterPro"/>
</dbReference>
<dbReference type="HAMAP" id="MF_04110">
    <property type="entry name" value="ENDOLYSIN_T4"/>
    <property type="match status" value="1"/>
</dbReference>
<dbReference type="GO" id="GO:0031640">
    <property type="term" value="P:killing of cells of another organism"/>
    <property type="evidence" value="ECO:0007669"/>
    <property type="project" value="UniProtKB-KW"/>
</dbReference>
<dbReference type="RefSeq" id="WP_079209191.1">
    <property type="nucleotide sequence ID" value="NZ_MVGR01000005.1"/>
</dbReference>
<evidence type="ECO:0000256" key="6">
    <source>
        <dbReference type="ARBA" id="ARBA00023295"/>
    </source>
</evidence>
<keyword evidence="3 7" id="KW-0081">Bacteriolytic enzyme</keyword>